<organism evidence="5 6">
    <name type="scientific">Acropora cervicornis</name>
    <name type="common">Staghorn coral</name>
    <dbReference type="NCBI Taxonomy" id="6130"/>
    <lineage>
        <taxon>Eukaryota</taxon>
        <taxon>Metazoa</taxon>
        <taxon>Cnidaria</taxon>
        <taxon>Anthozoa</taxon>
        <taxon>Hexacorallia</taxon>
        <taxon>Scleractinia</taxon>
        <taxon>Astrocoeniina</taxon>
        <taxon>Acroporidae</taxon>
        <taxon>Acropora</taxon>
    </lineage>
</organism>
<dbReference type="InterPro" id="IPR000884">
    <property type="entry name" value="TSP1_rpt"/>
</dbReference>
<dbReference type="SMART" id="SM00231">
    <property type="entry name" value="FA58C"/>
    <property type="match status" value="14"/>
</dbReference>
<feature type="domain" description="F5/8 type C" evidence="4">
    <location>
        <begin position="1457"/>
        <end position="1608"/>
    </location>
</feature>
<feature type="domain" description="F5/8 type C" evidence="4">
    <location>
        <begin position="1949"/>
        <end position="2096"/>
    </location>
</feature>
<evidence type="ECO:0000256" key="1">
    <source>
        <dbReference type="ARBA" id="ARBA00023157"/>
    </source>
</evidence>
<dbReference type="PROSITE" id="PS50022">
    <property type="entry name" value="FA58C_3"/>
    <property type="match status" value="14"/>
</dbReference>
<comment type="caution">
    <text evidence="5">The sequence shown here is derived from an EMBL/GenBank/DDBJ whole genome shotgun (WGS) entry which is preliminary data.</text>
</comment>
<dbReference type="FunFam" id="2.60.120.260:FF:000016">
    <property type="entry name" value="Contactin-associated protein-like 4 isoform 1"/>
    <property type="match status" value="11"/>
</dbReference>
<feature type="domain" description="F5/8 type C" evidence="4">
    <location>
        <begin position="1298"/>
        <end position="1445"/>
    </location>
</feature>
<feature type="signal peptide" evidence="3">
    <location>
        <begin position="1"/>
        <end position="16"/>
    </location>
</feature>
<keyword evidence="3" id="KW-0732">Signal</keyword>
<feature type="domain" description="F5/8 type C" evidence="4">
    <location>
        <begin position="657"/>
        <end position="804"/>
    </location>
</feature>
<dbReference type="PROSITE" id="PS01285">
    <property type="entry name" value="FA58C_1"/>
    <property type="match status" value="5"/>
</dbReference>
<feature type="domain" description="F5/8 type C" evidence="4">
    <location>
        <begin position="173"/>
        <end position="323"/>
    </location>
</feature>
<evidence type="ECO:0000313" key="5">
    <source>
        <dbReference type="EMBL" id="KAK2569225.1"/>
    </source>
</evidence>
<evidence type="ECO:0000256" key="2">
    <source>
        <dbReference type="SAM" id="MobiDB-lite"/>
    </source>
</evidence>
<feature type="domain" description="F5/8 type C" evidence="4">
    <location>
        <begin position="816"/>
        <end position="968"/>
    </location>
</feature>
<dbReference type="SUPFAM" id="SSF82895">
    <property type="entry name" value="TSP-1 type 1 repeat"/>
    <property type="match status" value="4"/>
</dbReference>
<dbReference type="FunFam" id="2.20.100.10:FF:000080">
    <property type="entry name" value="SCO-spondin"/>
    <property type="match status" value="1"/>
</dbReference>
<keyword evidence="1" id="KW-1015">Disulfide bond</keyword>
<sequence>MAASLKIFLLFLGIDCEAPMGMEKGQIPDSALTAASSYSASYTASKGRLNHHTTYIAQRNDKGQWVQVDFGKIVKVTKIGTQGRYNVAQWITKYTVSYSIDGGFFQSQLHKPYTFPRQYQANRDYFSEVVTTLDEPIIARYIRIHPVEWYGHISFRFEFYGCYSGFPTPKPPTCMAGLGLENRKIPDSAITTSSDANGYYKGSNGRLQAQPGNGGYGWVAAAQNNLQWFQVDFGSWTKVARLAIQGRQNSAQWVTKFKLAYSYDGVFFKEYREDKIVKEFNGNTDQYTVASFLLKNPVITRFIRILPVAWHGAIALRADFYGCKSGFQIPKILCASALGMESGKIADSALVASSRYNQYWGPERGRLYQQNEGSYGSAWISQFQDNKQFLQIDLGVTTKVTRIAHQGRADAGWWTKSFTISYSNDGAKFTPYDNDKVLQGNTDNKTPVGHILVPPIIARFIKINVKTFHGYPALRVELYGCTDGFPKPTPPKCMDALGMQSGNIPDSAVTASSSANAVSYAPSIGRLHFLSAGSGKYGSWAAGSNSINQWFQVDFGSWTKVSAVATQGRQDSDQWVKSYSLSYSYDGVFFTTVNDNNAQKKIFTANYDRYSVVKNNLDKPIITRYIRINPETWQNHISMRTEFYGCKKGFEIPKITCASPLGLENDKIPDTALVASSRYNQYRGPEQARLNLKREGNYYGGWCSQYADTKQFLQIDLGQVTKVTRIAHQGRSDTGWWTKTYTLSYSNDGTNFTSYKNDEILQGNIDYTSTVGHILKPPIYARFVKINVKSFNGYPALRVELYGCTNGFSRPTLPHCIDPLGMQSQDIPNSAIMASSSANPNSFAPYLGRLHLLVSSGKYGSWAAGTNNVNQWFQVDFGTWTKVRAIATQGRQDSAEWVKSYSVTFSYDNVFYRTVNDENGFKKIFQANSDRFTVVKNVLHSAIITRFIRIHPETWNGRISMRTEFYGCKKGFDPPKIVCADALGMQSKEIPSSALKSSSDYNQYFGADRSRLNEKREGSFYGGWASKHADVGQWLQINLGKTTKIARIATQGRSDANWWVTKYKLSYSNGGRFLFYKNGEEIRGNMDKDTAEGRILDRPIIARYLRIHPTAWYGHICMRVELYGCREGFVAEGAKKCNKILGMQNDQIPDSAISASTSYNSYMIPQNGRLHFQAKSGAYGSWAVQKNDQFQWFLVDFGSFTKVTGLSTQGRQDGNWWVKTYSVSFSYDGVFFEDYKENNAKKIFVGNSDRYTVVNHDLKNPIITRYIRINPLTWQSYIALRAEFYGCREGFETPKVVCAIPLGLENGQIPDKDIVASSQYNQYYGPERARLRKVSAGNFVGGWSPKSSNKGEWIYFDLGKNTKVTRMALQGRDNANWWTTSYSLSYRVDGGSYQSYQNDQIFPGNRDRNTPVGNIMNPPIVARYIKIHPKTWQGFIALRVELYGCRKGFTTPKPPTCSSPLGMQNNQIPDSALRASTSYNLNSMGPGNGRLHFQARTGKYGAWAVSKNNEFQYFEVNFGHWTRVTKIATQGRQDGGWWTKSYSLAYSYDGVFFEDYKEDNIVKVFSGNFDQYSVVRHTLKVPIITRYLRIRPKTWNGYIALRAEFYGCRQGFTPPEIKCKDPLGIESGKIPNTAIVASTMYNQYWGPERGRLRTIKEGNYGGGWAAYNNDAKQFIQFDLGNATMVTAVATQGRSDADWMVTTYTLAYSLDGGNFTPVGAGDGQARANLTFVFTGNVQDRNEPVGNTIEPPITTRFIQIRVKTSRGRPSLRAEFYGCTKGFTAPKPLLCAEALGMQNGKIPDSAITASSEYSSACKAMNGRLHFLHRSGRVGSWLANRLDVYQYLQVNFGDWTKISHVATQGRNDADQWVKSFSLSYGYDSVFFRIYKEDNKKKIFQGNSDRYTVVMQALKNPIITRYIRIHPETWHTHISMRAEFYGCKEGFEPPKLECQSELGMANGKLPNNAITATSIYNQYSGPERARLETLKSGSYAGAWIPKSNDVGQWIQVDLGKITKITRIATQGRQDAAHWVKSYSLTYSVEGGPFLSYSNNLVLAGNKDQNTVVGHILNQPIIARYLRIHPKEYQSYMALRFELYGCTEGFIIPEVPACQMQLGMQNGKLPNSAISASSTLNSYYGPENARLHFHPQSGRYGAWIPKTQDLNQWLQLDFGVETVVTRIETQGRQDAAQWVKKYTLRYSKNGDYFQQYQPEGYTKTFIANSDRFTVVAHNLKPPIKARYIRIIPEEWNSYIALRVEFYGCKTTDGGYSKWSSWTVCSASCGGGRQERSRSCTSPPPSPGGKDCSQLGPEKETGECNTNGCPVNGGYSTWTEWSDCSLSCGGGQSLRSRTCTNPRPQHGGKKCTTLGLSVETKRCNTNACPVNGGYSTWEPYGACSKSCGGGKQTRQRACTNPPPANGGKDCSDLGPNSETQECNTEPCAIIVDGGYSPWGKWSACSKTCGKGSGEKTRERFCNKPQPQNGGKDCSALGKNKETKSCKPKAKKCPVGDDLCMTFETSFKHVLNSEVRPTPTEYLLLTRQTKPFQRGDCTKSNIKNSYYDIAITMMQWTVVMASGRNGASAQRLAVEELKNEAANATNQDQSPVERNATSLDQTKKLRNAIRKTACSEQWFLLRIGCSNNYDLTFDMRFSSKLCILPFLYKKNNTMRGKDPPSFLMAGWKPLGCYKMTMRPLEDQFVKKRGGPMKKRYETCVSTADTDGTLLFGMDDRGCWRSTAASQHSYDTLGSSKECKKRGSYQTGRMESNTVFVYEKKGDKWEQVGCYLNKAPAAMNNAYDIDVSSISGNNAIFEHCKILAEKKGYKIFGVDNSICWTDGNAAKTYNKYGLSNDCSVSKTTGNGSGISKKDSIFVYQYVE</sequence>
<dbReference type="CDD" id="cd00057">
    <property type="entry name" value="FA58C"/>
    <property type="match status" value="14"/>
</dbReference>
<feature type="domain" description="F5/8 type C" evidence="4">
    <location>
        <begin position="1137"/>
        <end position="1287"/>
    </location>
</feature>
<dbReference type="InterPro" id="IPR008979">
    <property type="entry name" value="Galactose-bd-like_sf"/>
</dbReference>
<feature type="domain" description="F5/8 type C" evidence="4">
    <location>
        <begin position="493"/>
        <end position="646"/>
    </location>
</feature>
<dbReference type="PROSITE" id="PS01286">
    <property type="entry name" value="FA58C_2"/>
    <property type="match status" value="3"/>
</dbReference>
<proteinExistence type="predicted"/>
<protein>
    <submittedName>
        <fullName evidence="5">Hemicentin-1</fullName>
    </submittedName>
</protein>
<gene>
    <name evidence="5" type="ORF">P5673_006127</name>
</gene>
<evidence type="ECO:0000259" key="4">
    <source>
        <dbReference type="PROSITE" id="PS50022"/>
    </source>
</evidence>
<reference evidence="5" key="2">
    <citation type="journal article" date="2023" name="Science">
        <title>Genomic signatures of disease resistance in endangered staghorn corals.</title>
        <authorList>
            <person name="Vollmer S.V."/>
            <person name="Selwyn J.D."/>
            <person name="Despard B.A."/>
            <person name="Roesel C.L."/>
        </authorList>
    </citation>
    <scope>NUCLEOTIDE SEQUENCE</scope>
    <source>
        <strain evidence="5">K2</strain>
    </source>
</reference>
<feature type="domain" description="F5/8 type C" evidence="4">
    <location>
        <begin position="16"/>
        <end position="162"/>
    </location>
</feature>
<feature type="domain" description="F5/8 type C" evidence="4">
    <location>
        <begin position="2107"/>
        <end position="2258"/>
    </location>
</feature>
<dbReference type="Gene3D" id="2.60.120.260">
    <property type="entry name" value="Galactose-binding domain-like"/>
    <property type="match status" value="14"/>
</dbReference>
<dbReference type="SUPFAM" id="SSF49785">
    <property type="entry name" value="Galactose-binding domain-like"/>
    <property type="match status" value="14"/>
</dbReference>
<dbReference type="Proteomes" id="UP001249851">
    <property type="component" value="Unassembled WGS sequence"/>
</dbReference>
<accession>A0AAD9VCT2</accession>
<dbReference type="Gene3D" id="2.20.100.10">
    <property type="entry name" value="Thrombospondin type-1 (TSP1) repeat"/>
    <property type="match status" value="4"/>
</dbReference>
<feature type="domain" description="F5/8 type C" evidence="4">
    <location>
        <begin position="334"/>
        <end position="481"/>
    </location>
</feature>
<reference evidence="5" key="1">
    <citation type="journal article" date="2023" name="G3 (Bethesda)">
        <title>Whole genome assembly and annotation of the endangered Caribbean coral Acropora cervicornis.</title>
        <authorList>
            <person name="Selwyn J.D."/>
            <person name="Vollmer S.V."/>
        </authorList>
    </citation>
    <scope>NUCLEOTIDE SEQUENCE</scope>
    <source>
        <strain evidence="5">K2</strain>
    </source>
</reference>
<feature type="domain" description="F5/8 type C" evidence="4">
    <location>
        <begin position="1619"/>
        <end position="1776"/>
    </location>
</feature>
<evidence type="ECO:0000256" key="3">
    <source>
        <dbReference type="SAM" id="SignalP"/>
    </source>
</evidence>
<dbReference type="PROSITE" id="PS50092">
    <property type="entry name" value="TSP1"/>
    <property type="match status" value="4"/>
</dbReference>
<name>A0AAD9VCT2_ACRCE</name>
<dbReference type="PANTHER" id="PTHR24543">
    <property type="entry name" value="MULTICOPPER OXIDASE-RELATED"/>
    <property type="match status" value="1"/>
</dbReference>
<dbReference type="EMBL" id="JARQWQ010000010">
    <property type="protein sequence ID" value="KAK2569225.1"/>
    <property type="molecule type" value="Genomic_DNA"/>
</dbReference>
<dbReference type="FunFam" id="2.20.100.10:FF:000001">
    <property type="entry name" value="semaphorin-5A isoform X1"/>
    <property type="match status" value="3"/>
</dbReference>
<dbReference type="InterPro" id="IPR000421">
    <property type="entry name" value="FA58C"/>
</dbReference>
<feature type="region of interest" description="Disordered" evidence="2">
    <location>
        <begin position="2278"/>
        <end position="2303"/>
    </location>
</feature>
<dbReference type="Pfam" id="PF00090">
    <property type="entry name" value="TSP_1"/>
    <property type="match status" value="4"/>
</dbReference>
<feature type="chain" id="PRO_5042185210" evidence="3">
    <location>
        <begin position="17"/>
        <end position="2870"/>
    </location>
</feature>
<dbReference type="Pfam" id="PF00754">
    <property type="entry name" value="F5_F8_type_C"/>
    <property type="match status" value="14"/>
</dbReference>
<keyword evidence="6" id="KW-1185">Reference proteome</keyword>
<dbReference type="FunFam" id="2.60.120.260:FF:000002">
    <property type="entry name" value="Coagulation factor VIII"/>
    <property type="match status" value="2"/>
</dbReference>
<dbReference type="SMART" id="SM00209">
    <property type="entry name" value="TSP1"/>
    <property type="match status" value="4"/>
</dbReference>
<dbReference type="InterPro" id="IPR036383">
    <property type="entry name" value="TSP1_rpt_sf"/>
</dbReference>
<feature type="domain" description="F5/8 type C" evidence="4">
    <location>
        <begin position="979"/>
        <end position="1125"/>
    </location>
</feature>
<feature type="domain" description="F5/8 type C" evidence="4">
    <location>
        <begin position="1788"/>
        <end position="1938"/>
    </location>
</feature>
<evidence type="ECO:0000313" key="6">
    <source>
        <dbReference type="Proteomes" id="UP001249851"/>
    </source>
</evidence>